<feature type="compositionally biased region" description="Acidic residues" evidence="3">
    <location>
        <begin position="284"/>
        <end position="301"/>
    </location>
</feature>
<evidence type="ECO:0000256" key="3">
    <source>
        <dbReference type="SAM" id="MobiDB-lite"/>
    </source>
</evidence>
<evidence type="ECO:0000259" key="4">
    <source>
        <dbReference type="Pfam" id="PF12936"/>
    </source>
</evidence>
<evidence type="ECO:0000256" key="2">
    <source>
        <dbReference type="ARBA" id="ARBA00017294"/>
    </source>
</evidence>
<dbReference type="EMBL" id="JBJKFK010000425">
    <property type="protein sequence ID" value="KAL3317127.1"/>
    <property type="molecule type" value="Genomic_DNA"/>
</dbReference>
<evidence type="ECO:0000313" key="6">
    <source>
        <dbReference type="Proteomes" id="UP001626550"/>
    </source>
</evidence>
<protein>
    <recommendedName>
        <fullName evidence="2">Protein KRI1 homolog</fullName>
    </recommendedName>
</protein>
<feature type="region of interest" description="Disordered" evidence="3">
    <location>
        <begin position="222"/>
        <end position="346"/>
    </location>
</feature>
<feature type="compositionally biased region" description="Basic residues" evidence="3">
    <location>
        <begin position="451"/>
        <end position="460"/>
    </location>
</feature>
<sequence length="638" mass="74225">MESFKINKEFADKYKKQRAAEEIQRFKDRYGNLKVIKDSKTCEDSDIEDSSCSQSDSESESASELEEYDEENNRNFLNLVDALHKNDPALQDQSKHWFIDPAVQSEEKVETHKPVTLKDHEREVLLSNGVLEDDELIEKGNKVAKMDSDEILAKLGADNSTLEEFKNAKNIEENVKETKARPESSHKKLDHEKWRLSATGKPEDEAFLLNFFLNKKWVSSKKPAAAAAESSQQKGELSIDLKLTNKDVDSTEDDWLVKKDTNNDENDLTCKEVNSDQEAKENEENIEEDEIEEEEELDEADGDSHHILRSYPRKIHETLRQNDTKSRTEKRQEKKVRKEQQKREKMAQLYQIHKLQTEQLEEKVDKIKTSSGIEAMQDENQLVLAKLLDDEEWSPEKHEKLMNSLFNEDYYGQETEEIEKPDIGSDADNISEQSAMESQVEQEEEEEAPVRKRRKRKLKSASRLMKAVKAEKPKYDPDTYPDFDEYFDKFYKVKVDDLINGQKEGEDILCRFQYRKVKPNDFGLSTEEIILADDAELNQWVSLKKMTQFRDDDEEERDLNHFNGPKRQAKKTRVLKSIYDTEENLAEAEASGSQETKPKKAKRKRNRSPPASKKSEHDERLISAGLSHKELKKLKFSK</sequence>
<feature type="region of interest" description="Disordered" evidence="3">
    <location>
        <begin position="43"/>
        <end position="71"/>
    </location>
</feature>
<feature type="compositionally biased region" description="Low complexity" evidence="3">
    <location>
        <begin position="222"/>
        <end position="231"/>
    </location>
</feature>
<dbReference type="Pfam" id="PF05178">
    <property type="entry name" value="Kri1"/>
    <property type="match status" value="1"/>
</dbReference>
<proteinExistence type="inferred from homology"/>
<reference evidence="5 6" key="1">
    <citation type="submission" date="2024-11" db="EMBL/GenBank/DDBJ databases">
        <title>Adaptive evolution of stress response genes in parasites aligns with host niche diversity.</title>
        <authorList>
            <person name="Hahn C."/>
            <person name="Resl P."/>
        </authorList>
    </citation>
    <scope>NUCLEOTIDE SEQUENCE [LARGE SCALE GENOMIC DNA]</scope>
    <source>
        <strain evidence="5">EGGRZ-B1_66</strain>
        <tissue evidence="5">Body</tissue>
    </source>
</reference>
<organism evidence="5 6">
    <name type="scientific">Cichlidogyrus casuarinus</name>
    <dbReference type="NCBI Taxonomy" id="1844966"/>
    <lineage>
        <taxon>Eukaryota</taxon>
        <taxon>Metazoa</taxon>
        <taxon>Spiralia</taxon>
        <taxon>Lophotrochozoa</taxon>
        <taxon>Platyhelminthes</taxon>
        <taxon>Monogenea</taxon>
        <taxon>Monopisthocotylea</taxon>
        <taxon>Dactylogyridea</taxon>
        <taxon>Ancyrocephalidae</taxon>
        <taxon>Cichlidogyrus</taxon>
    </lineage>
</organism>
<feature type="compositionally biased region" description="Basic and acidic residues" evidence="3">
    <location>
        <begin position="237"/>
        <end position="283"/>
    </location>
</feature>
<dbReference type="Pfam" id="PF12936">
    <property type="entry name" value="Kri1_C"/>
    <property type="match status" value="1"/>
</dbReference>
<evidence type="ECO:0000256" key="1">
    <source>
        <dbReference type="ARBA" id="ARBA00007473"/>
    </source>
</evidence>
<gene>
    <name evidence="5" type="primary">KRI1_1</name>
    <name evidence="5" type="ORF">Ciccas_004223</name>
</gene>
<feature type="compositionally biased region" description="Acidic residues" evidence="3">
    <location>
        <begin position="57"/>
        <end position="70"/>
    </location>
</feature>
<dbReference type="PANTHER" id="PTHR14490">
    <property type="entry name" value="ZINC FINGER, ZZ TYPE"/>
    <property type="match status" value="1"/>
</dbReference>
<feature type="region of interest" description="Disordered" evidence="3">
    <location>
        <begin position="173"/>
        <end position="193"/>
    </location>
</feature>
<dbReference type="InterPro" id="IPR018034">
    <property type="entry name" value="Kri1"/>
</dbReference>
<dbReference type="AlphaFoldDB" id="A0ABD2QCZ3"/>
<comment type="similarity">
    <text evidence="1">Belongs to the KRI1 family.</text>
</comment>
<comment type="caution">
    <text evidence="5">The sequence shown here is derived from an EMBL/GenBank/DDBJ whole genome shotgun (WGS) entry which is preliminary data.</text>
</comment>
<feature type="domain" description="Kri1-like C-terminal" evidence="4">
    <location>
        <begin position="483"/>
        <end position="571"/>
    </location>
</feature>
<dbReference type="InterPro" id="IPR024626">
    <property type="entry name" value="Kri1-like_C"/>
</dbReference>
<dbReference type="PANTHER" id="PTHR14490:SF5">
    <property type="entry name" value="PROTEIN KRI1 HOMOLOG"/>
    <property type="match status" value="1"/>
</dbReference>
<dbReference type="Proteomes" id="UP001626550">
    <property type="component" value="Unassembled WGS sequence"/>
</dbReference>
<feature type="compositionally biased region" description="Basic and acidic residues" evidence="3">
    <location>
        <begin position="314"/>
        <end position="346"/>
    </location>
</feature>
<feature type="region of interest" description="Disordered" evidence="3">
    <location>
        <begin position="414"/>
        <end position="460"/>
    </location>
</feature>
<feature type="region of interest" description="Disordered" evidence="3">
    <location>
        <begin position="585"/>
        <end position="638"/>
    </location>
</feature>
<feature type="region of interest" description="Disordered" evidence="3">
    <location>
        <begin position="552"/>
        <end position="573"/>
    </location>
</feature>
<name>A0ABD2QCZ3_9PLAT</name>
<evidence type="ECO:0000313" key="5">
    <source>
        <dbReference type="EMBL" id="KAL3317127.1"/>
    </source>
</evidence>
<keyword evidence="6" id="KW-1185">Reference proteome</keyword>
<accession>A0ABD2QCZ3</accession>